<evidence type="ECO:0000256" key="1">
    <source>
        <dbReference type="SAM" id="MobiDB-lite"/>
    </source>
</evidence>
<dbReference type="Proteomes" id="UP000037122">
    <property type="component" value="Unassembled WGS sequence"/>
</dbReference>
<feature type="compositionally biased region" description="Polar residues" evidence="1">
    <location>
        <begin position="24"/>
        <end position="34"/>
    </location>
</feature>
<protein>
    <submittedName>
        <fullName evidence="2">Uncharacterized protein</fullName>
    </submittedName>
</protein>
<dbReference type="EMBL" id="LGST01000031">
    <property type="protein sequence ID" value="KND98464.1"/>
    <property type="molecule type" value="Genomic_DNA"/>
</dbReference>
<feature type="region of interest" description="Disordered" evidence="1">
    <location>
        <begin position="1"/>
        <end position="49"/>
    </location>
</feature>
<gene>
    <name evidence="2" type="ORF">QG37_04354</name>
</gene>
<dbReference type="VEuPathDB" id="FungiDB:QG37_04354"/>
<reference evidence="3" key="1">
    <citation type="journal article" date="2015" name="BMC Genomics">
        <title>Draft genome of a commonly misdiagnosed multidrug resistant pathogen Candida auris.</title>
        <authorList>
            <person name="Chatterjee S."/>
            <person name="Alampalli S.V."/>
            <person name="Nageshan R.K."/>
            <person name="Chettiar S.T."/>
            <person name="Joshi S."/>
            <person name="Tatu U.S."/>
        </authorList>
    </citation>
    <scope>NUCLEOTIDE SEQUENCE [LARGE SCALE GENOMIC DNA]</scope>
    <source>
        <strain evidence="3">6684</strain>
    </source>
</reference>
<feature type="compositionally biased region" description="Polar residues" evidence="1">
    <location>
        <begin position="1"/>
        <end position="11"/>
    </location>
</feature>
<proteinExistence type="predicted"/>
<evidence type="ECO:0000313" key="2">
    <source>
        <dbReference type="EMBL" id="KND98464.1"/>
    </source>
</evidence>
<comment type="caution">
    <text evidence="2">The sequence shown here is derived from an EMBL/GenBank/DDBJ whole genome shotgun (WGS) entry which is preliminary data.</text>
</comment>
<organism evidence="2 3">
    <name type="scientific">Candidozyma auris</name>
    <name type="common">Yeast</name>
    <name type="synonym">Candida auris</name>
    <dbReference type="NCBI Taxonomy" id="498019"/>
    <lineage>
        <taxon>Eukaryota</taxon>
        <taxon>Fungi</taxon>
        <taxon>Dikarya</taxon>
        <taxon>Ascomycota</taxon>
        <taxon>Saccharomycotina</taxon>
        <taxon>Pichiomycetes</taxon>
        <taxon>Metschnikowiaceae</taxon>
        <taxon>Candidozyma</taxon>
    </lineage>
</organism>
<accession>A0A0L0NWQ1</accession>
<evidence type="ECO:0000313" key="3">
    <source>
        <dbReference type="Proteomes" id="UP000037122"/>
    </source>
</evidence>
<sequence length="49" mass="5317">MKQLSQGNQLVDVSLHLGERESGTAKSENNQTAILKNEEESESATISTI</sequence>
<dbReference type="AlphaFoldDB" id="A0A0L0NWQ1"/>
<name>A0A0L0NWQ1_CANAR</name>